<gene>
    <name evidence="3" type="ORF">KI387_023997</name>
</gene>
<dbReference type="Pfam" id="PF23733">
    <property type="entry name" value="GRXCR1-2_C"/>
    <property type="match status" value="1"/>
</dbReference>
<evidence type="ECO:0000259" key="2">
    <source>
        <dbReference type="Pfam" id="PF00462"/>
    </source>
</evidence>
<feature type="non-terminal residue" evidence="3">
    <location>
        <position position="1"/>
    </location>
</feature>
<proteinExistence type="predicted"/>
<reference evidence="3 4" key="1">
    <citation type="journal article" date="2021" name="Nat. Plants">
        <title>The Taxus genome provides insights into paclitaxel biosynthesis.</title>
        <authorList>
            <person name="Xiong X."/>
            <person name="Gou J."/>
            <person name="Liao Q."/>
            <person name="Li Y."/>
            <person name="Zhou Q."/>
            <person name="Bi G."/>
            <person name="Li C."/>
            <person name="Du R."/>
            <person name="Wang X."/>
            <person name="Sun T."/>
            <person name="Guo L."/>
            <person name="Liang H."/>
            <person name="Lu P."/>
            <person name="Wu Y."/>
            <person name="Zhang Z."/>
            <person name="Ro D.K."/>
            <person name="Shang Y."/>
            <person name="Huang S."/>
            <person name="Yan J."/>
        </authorList>
    </citation>
    <scope>NUCLEOTIDE SEQUENCE [LARGE SCALE GENOMIC DNA]</scope>
    <source>
        <strain evidence="3">Ta-2019</strain>
    </source>
</reference>
<comment type="caution">
    <text evidence="3">The sequence shown here is derived from an EMBL/GenBank/DDBJ whole genome shotgun (WGS) entry which is preliminary data.</text>
</comment>
<accession>A0AA38G4H8</accession>
<dbReference type="OMA" id="TIDASWD"/>
<dbReference type="Proteomes" id="UP000824469">
    <property type="component" value="Unassembled WGS sequence"/>
</dbReference>
<sequence>RVKWWSGAWRIKKKRYKRKAAEARNKHKHKHKRCNSLSLQATAEARQGGTQFVLLNPVQAKAKARMGCASSKNLESVLTGQGLKRYSNTLPLSRNKNKIKNKNDLHNNGIGDHHHHVALTSSTYGVFNPHTFQSEEEAQHSPERGKTFDSSPNQILKKLKNLESDSAPEPWCEVSKVLDNLKEKDKCRNVTKPLDTNITAITFHTVEELDAKTGSHKNIPPENTKKIQNQNQNLCEDEPKVTVADMKAEGPPIPCRDRVVEAKTNPLLSFEDKCPPGGEKAVVLYTTSLRGIRKTFDDCNKVRSVLQNFGIPIDERDVSMHLEFRNELKELMGKPVPVPRLFIKGRDIGVAEEVLQLNDVGKLDDLLTGFSTGTAARVCDGCGGMRFVPCLECSGSCRLITDECLTVRCPHCNENGLIQCPICC</sequence>
<organism evidence="3 4">
    <name type="scientific">Taxus chinensis</name>
    <name type="common">Chinese yew</name>
    <name type="synonym">Taxus wallichiana var. chinensis</name>
    <dbReference type="NCBI Taxonomy" id="29808"/>
    <lineage>
        <taxon>Eukaryota</taxon>
        <taxon>Viridiplantae</taxon>
        <taxon>Streptophyta</taxon>
        <taxon>Embryophyta</taxon>
        <taxon>Tracheophyta</taxon>
        <taxon>Spermatophyta</taxon>
        <taxon>Pinopsida</taxon>
        <taxon>Pinidae</taxon>
        <taxon>Conifers II</taxon>
        <taxon>Cupressales</taxon>
        <taxon>Taxaceae</taxon>
        <taxon>Taxus</taxon>
    </lineage>
</organism>
<dbReference type="CDD" id="cd03031">
    <property type="entry name" value="GRX_GRX_like"/>
    <property type="match status" value="1"/>
</dbReference>
<dbReference type="PANTHER" id="PTHR45669:SF22">
    <property type="entry name" value="GLUTAREDOXIN DOMAIN-CONTAINING CYSTEINE-RICH PROTEIN CG12206-RELATED"/>
    <property type="match status" value="1"/>
</dbReference>
<dbReference type="InterPro" id="IPR036249">
    <property type="entry name" value="Thioredoxin-like_sf"/>
</dbReference>
<dbReference type="Gene3D" id="3.40.30.10">
    <property type="entry name" value="Glutaredoxin"/>
    <property type="match status" value="1"/>
</dbReference>
<protein>
    <recommendedName>
        <fullName evidence="2">Glutaredoxin domain-containing protein</fullName>
    </recommendedName>
</protein>
<dbReference type="AlphaFoldDB" id="A0AA38G4H8"/>
<keyword evidence="4" id="KW-1185">Reference proteome</keyword>
<evidence type="ECO:0000313" key="4">
    <source>
        <dbReference type="Proteomes" id="UP000824469"/>
    </source>
</evidence>
<dbReference type="EMBL" id="JAHRHJ020000005">
    <property type="protein sequence ID" value="KAH9315370.1"/>
    <property type="molecule type" value="Genomic_DNA"/>
</dbReference>
<evidence type="ECO:0000256" key="1">
    <source>
        <dbReference type="SAM" id="MobiDB-lite"/>
    </source>
</evidence>
<dbReference type="Pfam" id="PF00462">
    <property type="entry name" value="Glutaredoxin"/>
    <property type="match status" value="1"/>
</dbReference>
<name>A0AA38G4H8_TAXCH</name>
<feature type="region of interest" description="Disordered" evidence="1">
    <location>
        <begin position="94"/>
        <end position="114"/>
    </location>
</feature>
<dbReference type="PANTHER" id="PTHR45669">
    <property type="entry name" value="GLUTAREDOXIN DOMAIN-CONTAINING CYSTEINE-RICH PROTEIN CG12206-RELATED"/>
    <property type="match status" value="1"/>
</dbReference>
<dbReference type="InterPro" id="IPR002109">
    <property type="entry name" value="Glutaredoxin"/>
</dbReference>
<dbReference type="PROSITE" id="PS51354">
    <property type="entry name" value="GLUTAREDOXIN_2"/>
    <property type="match status" value="1"/>
</dbReference>
<dbReference type="SUPFAM" id="SSF52833">
    <property type="entry name" value="Thioredoxin-like"/>
    <property type="match status" value="1"/>
</dbReference>
<feature type="domain" description="Glutaredoxin" evidence="2">
    <location>
        <begin position="282"/>
        <end position="347"/>
    </location>
</feature>
<evidence type="ECO:0000313" key="3">
    <source>
        <dbReference type="EMBL" id="KAH9315370.1"/>
    </source>
</evidence>